<dbReference type="Proteomes" id="UP000789920">
    <property type="component" value="Unassembled WGS sequence"/>
</dbReference>
<comment type="caution">
    <text evidence="1">The sequence shown here is derived from an EMBL/GenBank/DDBJ whole genome shotgun (WGS) entry which is preliminary data.</text>
</comment>
<evidence type="ECO:0000313" key="1">
    <source>
        <dbReference type="EMBL" id="CAG8848023.1"/>
    </source>
</evidence>
<feature type="non-terminal residue" evidence="1">
    <location>
        <position position="1"/>
    </location>
</feature>
<sequence>PKKIKKKTFQYYKMDEQLWKDFPDKIDEKLIQINTNTQLTIQDLSTLNKQ</sequence>
<protein>
    <submittedName>
        <fullName evidence="1">15957_t:CDS:1</fullName>
    </submittedName>
</protein>
<gene>
    <name evidence="1" type="ORF">RPERSI_LOCUS34915</name>
</gene>
<proteinExistence type="predicted"/>
<dbReference type="EMBL" id="CAJVQC010158806">
    <property type="protein sequence ID" value="CAG8848023.1"/>
    <property type="molecule type" value="Genomic_DNA"/>
</dbReference>
<name>A0ACA9SUA1_9GLOM</name>
<keyword evidence="2" id="KW-1185">Reference proteome</keyword>
<evidence type="ECO:0000313" key="2">
    <source>
        <dbReference type="Proteomes" id="UP000789920"/>
    </source>
</evidence>
<accession>A0ACA9SUA1</accession>
<reference evidence="1" key="1">
    <citation type="submission" date="2021-06" db="EMBL/GenBank/DDBJ databases">
        <authorList>
            <person name="Kallberg Y."/>
            <person name="Tangrot J."/>
            <person name="Rosling A."/>
        </authorList>
    </citation>
    <scope>NUCLEOTIDE SEQUENCE</scope>
    <source>
        <strain evidence="1">MA461A</strain>
    </source>
</reference>
<organism evidence="1 2">
    <name type="scientific">Racocetra persica</name>
    <dbReference type="NCBI Taxonomy" id="160502"/>
    <lineage>
        <taxon>Eukaryota</taxon>
        <taxon>Fungi</taxon>
        <taxon>Fungi incertae sedis</taxon>
        <taxon>Mucoromycota</taxon>
        <taxon>Glomeromycotina</taxon>
        <taxon>Glomeromycetes</taxon>
        <taxon>Diversisporales</taxon>
        <taxon>Gigasporaceae</taxon>
        <taxon>Racocetra</taxon>
    </lineage>
</organism>